<dbReference type="InterPro" id="IPR001179">
    <property type="entry name" value="PPIase_FKBP_dom"/>
</dbReference>
<dbReference type="Pfam" id="PF00254">
    <property type="entry name" value="FKBP_C"/>
    <property type="match status" value="1"/>
</dbReference>
<comment type="caution">
    <text evidence="9">The sequence shown here is derived from an EMBL/GenBank/DDBJ whole genome shotgun (WGS) entry which is preliminary data.</text>
</comment>
<keyword evidence="7" id="KW-0732">Signal</keyword>
<keyword evidence="4 5" id="KW-0413">Isomerase</keyword>
<dbReference type="InterPro" id="IPR046357">
    <property type="entry name" value="PPIase_dom_sf"/>
</dbReference>
<dbReference type="PANTHER" id="PTHR43811:SF19">
    <property type="entry name" value="39 KDA FK506-BINDING NUCLEAR PROTEIN"/>
    <property type="match status" value="1"/>
</dbReference>
<evidence type="ECO:0000313" key="9">
    <source>
        <dbReference type="EMBL" id="PSK89219.1"/>
    </source>
</evidence>
<name>A0A2P8CWB4_9BACT</name>
<protein>
    <recommendedName>
        <fullName evidence="6">Peptidyl-prolyl cis-trans isomerase</fullName>
        <ecNumber evidence="6">5.2.1.8</ecNumber>
    </recommendedName>
</protein>
<gene>
    <name evidence="9" type="ORF">B0I18_11220</name>
</gene>
<accession>A0A2P8CWB4</accession>
<dbReference type="AlphaFoldDB" id="A0A2P8CWB4"/>
<dbReference type="GO" id="GO:0003755">
    <property type="term" value="F:peptidyl-prolyl cis-trans isomerase activity"/>
    <property type="evidence" value="ECO:0007669"/>
    <property type="project" value="UniProtKB-UniRule"/>
</dbReference>
<dbReference type="SUPFAM" id="SSF54534">
    <property type="entry name" value="FKBP-like"/>
    <property type="match status" value="2"/>
</dbReference>
<evidence type="ECO:0000256" key="6">
    <source>
        <dbReference type="RuleBase" id="RU003915"/>
    </source>
</evidence>
<evidence type="ECO:0000256" key="1">
    <source>
        <dbReference type="ARBA" id="ARBA00000971"/>
    </source>
</evidence>
<dbReference type="FunFam" id="3.10.50.40:FF:000006">
    <property type="entry name" value="Peptidyl-prolyl cis-trans isomerase"/>
    <property type="match status" value="1"/>
</dbReference>
<dbReference type="EMBL" id="PYGD01000012">
    <property type="protein sequence ID" value="PSK89219.1"/>
    <property type="molecule type" value="Genomic_DNA"/>
</dbReference>
<dbReference type="RefSeq" id="WP_106524876.1">
    <property type="nucleotide sequence ID" value="NZ_PYGD01000012.1"/>
</dbReference>
<dbReference type="PROSITE" id="PS51257">
    <property type="entry name" value="PROKAR_LIPOPROTEIN"/>
    <property type="match status" value="1"/>
</dbReference>
<evidence type="ECO:0000256" key="2">
    <source>
        <dbReference type="ARBA" id="ARBA00006577"/>
    </source>
</evidence>
<dbReference type="Proteomes" id="UP000240572">
    <property type="component" value="Unassembled WGS sequence"/>
</dbReference>
<evidence type="ECO:0000259" key="8">
    <source>
        <dbReference type="PROSITE" id="PS50059"/>
    </source>
</evidence>
<reference evidence="9 10" key="1">
    <citation type="submission" date="2018-03" db="EMBL/GenBank/DDBJ databases">
        <title>Genomic Encyclopedia of Type Strains, Phase III (KMG-III): the genomes of soil and plant-associated and newly described type strains.</title>
        <authorList>
            <person name="Whitman W."/>
        </authorList>
    </citation>
    <scope>NUCLEOTIDE SEQUENCE [LARGE SCALE GENOMIC DNA]</scope>
    <source>
        <strain evidence="9 10">CGMCC 1.12700</strain>
    </source>
</reference>
<feature type="domain" description="PPIase FKBP-type" evidence="8">
    <location>
        <begin position="204"/>
        <end position="296"/>
    </location>
</feature>
<keyword evidence="3 5" id="KW-0697">Rotamase</keyword>
<sequence>MKHTSLLLAGCAIFLSVGCNAQAKKKPVAFTKNANGLEYKFITKGTGTVLATEGTFGEMNVKFKIGDSTLINTLEMNQGKPVSQLIQKPTMKGDLMEGLMLMKAGDSAIFRIPMDTLAARANQPKPEWAKKGDYATWEVKMVSVKTKEQLEKENAEKEKTQAATDDKLIQEHLKAKGITNARKTASGLYYVVHSEGAGESPKEGQSVTVNYTGQSLSGEKFDSNVDPAFNHVEPFKFPLGKHQVIRGWDEGVAVMKKGTKATFFLPSTMGYGERGAGPKIPPNAILVFDIELVDFQ</sequence>
<proteinExistence type="inferred from homology"/>
<dbReference type="OrthoDB" id="9814548at2"/>
<dbReference type="EC" id="5.2.1.8" evidence="6"/>
<feature type="signal peptide" evidence="7">
    <location>
        <begin position="1"/>
        <end position="21"/>
    </location>
</feature>
<keyword evidence="10" id="KW-1185">Reference proteome</keyword>
<evidence type="ECO:0000256" key="7">
    <source>
        <dbReference type="SAM" id="SignalP"/>
    </source>
</evidence>
<dbReference type="Gene3D" id="3.10.50.40">
    <property type="match status" value="2"/>
</dbReference>
<comment type="catalytic activity">
    <reaction evidence="1 5 6">
        <text>[protein]-peptidylproline (omega=180) = [protein]-peptidylproline (omega=0)</text>
        <dbReference type="Rhea" id="RHEA:16237"/>
        <dbReference type="Rhea" id="RHEA-COMP:10747"/>
        <dbReference type="Rhea" id="RHEA-COMP:10748"/>
        <dbReference type="ChEBI" id="CHEBI:83833"/>
        <dbReference type="ChEBI" id="CHEBI:83834"/>
        <dbReference type="EC" id="5.2.1.8"/>
    </reaction>
</comment>
<evidence type="ECO:0000313" key="10">
    <source>
        <dbReference type="Proteomes" id="UP000240572"/>
    </source>
</evidence>
<organism evidence="9 10">
    <name type="scientific">Taibaiella chishuiensis</name>
    <dbReference type="NCBI Taxonomy" id="1434707"/>
    <lineage>
        <taxon>Bacteria</taxon>
        <taxon>Pseudomonadati</taxon>
        <taxon>Bacteroidota</taxon>
        <taxon>Chitinophagia</taxon>
        <taxon>Chitinophagales</taxon>
        <taxon>Chitinophagaceae</taxon>
        <taxon>Taibaiella</taxon>
    </lineage>
</organism>
<feature type="chain" id="PRO_5015184932" description="Peptidyl-prolyl cis-trans isomerase" evidence="7">
    <location>
        <begin position="22"/>
        <end position="296"/>
    </location>
</feature>
<evidence type="ECO:0000256" key="5">
    <source>
        <dbReference type="PROSITE-ProRule" id="PRU00277"/>
    </source>
</evidence>
<evidence type="ECO:0000256" key="3">
    <source>
        <dbReference type="ARBA" id="ARBA00023110"/>
    </source>
</evidence>
<evidence type="ECO:0000256" key="4">
    <source>
        <dbReference type="ARBA" id="ARBA00023235"/>
    </source>
</evidence>
<dbReference type="PROSITE" id="PS50059">
    <property type="entry name" value="FKBP_PPIASE"/>
    <property type="match status" value="1"/>
</dbReference>
<comment type="similarity">
    <text evidence="2 6">Belongs to the FKBP-type PPIase family.</text>
</comment>
<dbReference type="PANTHER" id="PTHR43811">
    <property type="entry name" value="FKBP-TYPE PEPTIDYL-PROLYL CIS-TRANS ISOMERASE FKPA"/>
    <property type="match status" value="1"/>
</dbReference>